<evidence type="ECO:0000259" key="9">
    <source>
        <dbReference type="Pfam" id="PF08437"/>
    </source>
</evidence>
<gene>
    <name evidence="10" type="ORF">S2091_2434</name>
</gene>
<accession>A0A2S9GZ83</accession>
<dbReference type="PANTHER" id="PTHR13778:SF47">
    <property type="entry name" value="LIPOPOLYSACCHARIDE 1,3-GALACTOSYLTRANSFERASE"/>
    <property type="match status" value="1"/>
</dbReference>
<dbReference type="InterPro" id="IPR050748">
    <property type="entry name" value="Glycosyltrans_8_dom-fam"/>
</dbReference>
<keyword evidence="4" id="KW-0328">Glycosyltransferase</keyword>
<evidence type="ECO:0000256" key="8">
    <source>
        <dbReference type="ARBA" id="ARBA00022985"/>
    </source>
</evidence>
<comment type="pathway">
    <text evidence="2">Bacterial outer membrane biogenesis; LPS core biosynthesis.</text>
</comment>
<dbReference type="InterPro" id="IPR002495">
    <property type="entry name" value="Glyco_trans_8"/>
</dbReference>
<keyword evidence="7" id="KW-0460">Magnesium</keyword>
<keyword evidence="11" id="KW-1185">Reference proteome</keyword>
<reference evidence="10 11" key="1">
    <citation type="submission" date="2018-02" db="EMBL/GenBank/DDBJ databases">
        <title>Solimicrobium silvestre gen. nov., sp. nov., isolated from alpine forest soil.</title>
        <authorList>
            <person name="Margesin R."/>
            <person name="Albuquerque L."/>
            <person name="Zhang D.-C."/>
            <person name="Froufe H.J.C."/>
            <person name="Severino R."/>
            <person name="Roxo I."/>
            <person name="Egas C."/>
            <person name="Da Costa M.S."/>
        </authorList>
    </citation>
    <scope>NUCLEOTIDE SEQUENCE [LARGE SCALE GENOMIC DNA]</scope>
    <source>
        <strain evidence="10 11">S20-91</strain>
    </source>
</reference>
<dbReference type="InterPro" id="IPR029044">
    <property type="entry name" value="Nucleotide-diphossugar_trans"/>
</dbReference>
<dbReference type="Proteomes" id="UP000237839">
    <property type="component" value="Unassembled WGS sequence"/>
</dbReference>
<dbReference type="SUPFAM" id="SSF53448">
    <property type="entry name" value="Nucleotide-diphospho-sugar transferases"/>
    <property type="match status" value="1"/>
</dbReference>
<dbReference type="Pfam" id="PF08437">
    <property type="entry name" value="Glyco_transf_8C"/>
    <property type="match status" value="1"/>
</dbReference>
<comment type="caution">
    <text evidence="10">The sequence shown here is derived from an EMBL/GenBank/DDBJ whole genome shotgun (WGS) entry which is preliminary data.</text>
</comment>
<evidence type="ECO:0000256" key="7">
    <source>
        <dbReference type="ARBA" id="ARBA00022842"/>
    </source>
</evidence>
<evidence type="ECO:0000256" key="1">
    <source>
        <dbReference type="ARBA" id="ARBA00001946"/>
    </source>
</evidence>
<keyword evidence="5 10" id="KW-0808">Transferase</keyword>
<dbReference type="PANTHER" id="PTHR13778">
    <property type="entry name" value="GLYCOSYLTRANSFERASE 8 DOMAIN-CONTAINING PROTEIN"/>
    <property type="match status" value="1"/>
</dbReference>
<comment type="cofactor">
    <cofactor evidence="1">
        <name>Mg(2+)</name>
        <dbReference type="ChEBI" id="CHEBI:18420"/>
    </cofactor>
</comment>
<dbReference type="AlphaFoldDB" id="A0A2S9GZ83"/>
<sequence length="220" mass="25853">MAPYSLDILTRLLIPSLLHGITDKVLYLDADIVCDEKINSFLALDLKGNVLAARTDNTPHNENKFGLKPNTYFNAGLLYIDINEWQEQDIYKKILKALEVNKNIFLPDQDALNIVLQGKVTYLPQNHHYHYFFDKPNHEIVTKKIFIHYLGCIKPWHGIFSETVPFNKYKANSPWKDYKHSWVSATSLQLRVYARYLFRQKKYISGFKYFFKYLKIKIAA</sequence>
<keyword evidence="8" id="KW-0448">Lipopolysaccharide biosynthesis</keyword>
<feature type="domain" description="Glycosyl transferase family 8 C-terminal" evidence="9">
    <location>
        <begin position="165"/>
        <end position="217"/>
    </location>
</feature>
<evidence type="ECO:0000256" key="5">
    <source>
        <dbReference type="ARBA" id="ARBA00022679"/>
    </source>
</evidence>
<dbReference type="Gene3D" id="3.90.550.10">
    <property type="entry name" value="Spore Coat Polysaccharide Biosynthesis Protein SpsA, Chain A"/>
    <property type="match status" value="1"/>
</dbReference>
<evidence type="ECO:0000256" key="3">
    <source>
        <dbReference type="ARBA" id="ARBA00006351"/>
    </source>
</evidence>
<dbReference type="Pfam" id="PF01501">
    <property type="entry name" value="Glyco_transf_8"/>
    <property type="match status" value="1"/>
</dbReference>
<dbReference type="GO" id="GO:0046872">
    <property type="term" value="F:metal ion binding"/>
    <property type="evidence" value="ECO:0007669"/>
    <property type="project" value="UniProtKB-KW"/>
</dbReference>
<dbReference type="EMBL" id="PUGF01000010">
    <property type="protein sequence ID" value="PRC93017.1"/>
    <property type="molecule type" value="Genomic_DNA"/>
</dbReference>
<keyword evidence="6" id="KW-0479">Metal-binding</keyword>
<evidence type="ECO:0000256" key="6">
    <source>
        <dbReference type="ARBA" id="ARBA00022723"/>
    </source>
</evidence>
<dbReference type="GO" id="GO:0008918">
    <property type="term" value="F:lipopolysaccharide 3-alpha-galactosyltransferase activity"/>
    <property type="evidence" value="ECO:0007669"/>
    <property type="project" value="InterPro"/>
</dbReference>
<evidence type="ECO:0000256" key="4">
    <source>
        <dbReference type="ARBA" id="ARBA00022676"/>
    </source>
</evidence>
<protein>
    <submittedName>
        <fullName evidence="10">Lipopolysaccharide biosynthesis protein LPS:glycosyltransferase</fullName>
    </submittedName>
</protein>
<evidence type="ECO:0000313" key="10">
    <source>
        <dbReference type="EMBL" id="PRC93017.1"/>
    </source>
</evidence>
<evidence type="ECO:0000313" key="11">
    <source>
        <dbReference type="Proteomes" id="UP000237839"/>
    </source>
</evidence>
<name>A0A2S9GZ83_9BURK</name>
<organism evidence="10 11">
    <name type="scientific">Solimicrobium silvestre</name>
    <dbReference type="NCBI Taxonomy" id="2099400"/>
    <lineage>
        <taxon>Bacteria</taxon>
        <taxon>Pseudomonadati</taxon>
        <taxon>Pseudomonadota</taxon>
        <taxon>Betaproteobacteria</taxon>
        <taxon>Burkholderiales</taxon>
        <taxon>Oxalobacteraceae</taxon>
        <taxon>Solimicrobium</taxon>
    </lineage>
</organism>
<comment type="similarity">
    <text evidence="3">Belongs to the glycosyltransferase 8 family.</text>
</comment>
<dbReference type="InterPro" id="IPR013645">
    <property type="entry name" value="Glyco_transf_8N"/>
</dbReference>
<proteinExistence type="inferred from homology"/>
<evidence type="ECO:0000256" key="2">
    <source>
        <dbReference type="ARBA" id="ARBA00004713"/>
    </source>
</evidence>